<feature type="region of interest" description="Disordered" evidence="2">
    <location>
        <begin position="320"/>
        <end position="427"/>
    </location>
</feature>
<protein>
    <recommendedName>
        <fullName evidence="5">Centrosomal protein POC5</fullName>
    </recommendedName>
</protein>
<evidence type="ECO:0000313" key="3">
    <source>
        <dbReference type="EMBL" id="CAK0879434.1"/>
    </source>
</evidence>
<keyword evidence="4" id="KW-1185">Reference proteome</keyword>
<evidence type="ECO:0000256" key="2">
    <source>
        <dbReference type="SAM" id="MobiDB-lite"/>
    </source>
</evidence>
<feature type="compositionally biased region" description="Acidic residues" evidence="2">
    <location>
        <begin position="212"/>
        <end position="226"/>
    </location>
</feature>
<sequence length="427" mass="44948">MPRRPAPRPETAPMAEDIDALLDERPVGMAPSRSLEDVLSARRQPAENLAALRDDITAAIQQTVSEMQAIGSQLERACREEIERGADETRGELQKLRQEFQQLLGSGENSQIRSSARMGRPSAMAGMMGNLSSAISGRWFAAGDTKLDPQRGTLERSGTMTEEELKEKTARQERVAALPPRMQARANARPDSRPAGGDGPLQLNVPSGPESCSDDEDEDEDTESSEGDGSPTAPAPPERTALVLQDDRPACPPVGRPKTPGDAPPVFEEEAFPPPRGSPGGSPSSRREAAVRGAQAARVQPAGGAAEAMELPGLVSRAWGSAATGQGEAWPPEAPCGEGPRAGRAGLRAAAGSERSEELGPRVTFCGGDDGGDCSSSSTSTVSAAWSEANGGGRGSGRRAPDPRLRPQDSRLSLALELGKSRKKTRR</sequence>
<feature type="region of interest" description="Disordered" evidence="2">
    <location>
        <begin position="144"/>
        <end position="305"/>
    </location>
</feature>
<name>A0ABN9W3B5_9DINO</name>
<feature type="coiled-coil region" evidence="1">
    <location>
        <begin position="79"/>
        <end position="106"/>
    </location>
</feature>
<evidence type="ECO:0000256" key="1">
    <source>
        <dbReference type="SAM" id="Coils"/>
    </source>
</evidence>
<comment type="caution">
    <text evidence="3">The sequence shown here is derived from an EMBL/GenBank/DDBJ whole genome shotgun (WGS) entry which is preliminary data.</text>
</comment>
<feature type="compositionally biased region" description="Basic and acidic residues" evidence="2">
    <location>
        <begin position="163"/>
        <end position="174"/>
    </location>
</feature>
<feature type="compositionally biased region" description="Basic and acidic residues" evidence="2">
    <location>
        <begin position="399"/>
        <end position="409"/>
    </location>
</feature>
<reference evidence="3" key="1">
    <citation type="submission" date="2023-10" db="EMBL/GenBank/DDBJ databases">
        <authorList>
            <person name="Chen Y."/>
            <person name="Shah S."/>
            <person name="Dougan E. K."/>
            <person name="Thang M."/>
            <person name="Chan C."/>
        </authorList>
    </citation>
    <scope>NUCLEOTIDE SEQUENCE [LARGE SCALE GENOMIC DNA]</scope>
</reference>
<feature type="compositionally biased region" description="Low complexity" evidence="2">
    <location>
        <begin position="291"/>
        <end position="305"/>
    </location>
</feature>
<proteinExistence type="predicted"/>
<evidence type="ECO:0000313" key="4">
    <source>
        <dbReference type="Proteomes" id="UP001189429"/>
    </source>
</evidence>
<feature type="region of interest" description="Disordered" evidence="2">
    <location>
        <begin position="106"/>
        <end position="125"/>
    </location>
</feature>
<feature type="non-terminal residue" evidence="3">
    <location>
        <position position="427"/>
    </location>
</feature>
<dbReference type="Proteomes" id="UP001189429">
    <property type="component" value="Unassembled WGS sequence"/>
</dbReference>
<accession>A0ABN9W3B5</accession>
<feature type="compositionally biased region" description="Low complexity" evidence="2">
    <location>
        <begin position="337"/>
        <end position="353"/>
    </location>
</feature>
<dbReference type="EMBL" id="CAUYUJ010017956">
    <property type="protein sequence ID" value="CAK0879434.1"/>
    <property type="molecule type" value="Genomic_DNA"/>
</dbReference>
<evidence type="ECO:0008006" key="5">
    <source>
        <dbReference type="Google" id="ProtNLM"/>
    </source>
</evidence>
<keyword evidence="1" id="KW-0175">Coiled coil</keyword>
<organism evidence="3 4">
    <name type="scientific">Prorocentrum cordatum</name>
    <dbReference type="NCBI Taxonomy" id="2364126"/>
    <lineage>
        <taxon>Eukaryota</taxon>
        <taxon>Sar</taxon>
        <taxon>Alveolata</taxon>
        <taxon>Dinophyceae</taxon>
        <taxon>Prorocentrales</taxon>
        <taxon>Prorocentraceae</taxon>
        <taxon>Prorocentrum</taxon>
    </lineage>
</organism>
<gene>
    <name evidence="3" type="ORF">PCOR1329_LOCUS62869</name>
</gene>